<accession>A0AAW8B144</accession>
<sequence>MNASESKKLETIKKKLNCDLVDCRECLQFEVLDAELKHLEKEKVRYRGKCTKCNSSVVLNNKQIELLEKAIGKIHIAERKLNFDSLFDTDE</sequence>
<gene>
    <name evidence="1" type="ORF">Q8A57_00020</name>
</gene>
<dbReference type="AlphaFoldDB" id="A0AAW8B144"/>
<evidence type="ECO:0000313" key="1">
    <source>
        <dbReference type="EMBL" id="MDP1519350.1"/>
    </source>
</evidence>
<dbReference type="RefSeq" id="WP_305168869.1">
    <property type="nucleotide sequence ID" value="NZ_JAUUUU010000001.1"/>
</dbReference>
<reference evidence="1" key="2">
    <citation type="submission" date="2023-08" db="EMBL/GenBank/DDBJ databases">
        <authorList>
            <person name="Luo J."/>
        </authorList>
    </citation>
    <scope>NUCLEOTIDE SEQUENCE</scope>
    <source>
        <strain evidence="1">DSM 25064</strain>
    </source>
</reference>
<name>A0AAW8B144_9GAMM</name>
<protein>
    <submittedName>
        <fullName evidence="1">Uncharacterized protein</fullName>
    </submittedName>
</protein>
<dbReference type="EMBL" id="JAUUUU010000001">
    <property type="protein sequence ID" value="MDP1519350.1"/>
    <property type="molecule type" value="Genomic_DNA"/>
</dbReference>
<organism evidence="1 2">
    <name type="scientific">Porticoccus litoralis</name>
    <dbReference type="NCBI Taxonomy" id="434086"/>
    <lineage>
        <taxon>Bacteria</taxon>
        <taxon>Pseudomonadati</taxon>
        <taxon>Pseudomonadota</taxon>
        <taxon>Gammaproteobacteria</taxon>
        <taxon>Cellvibrionales</taxon>
        <taxon>Porticoccaceae</taxon>
        <taxon>Porticoccus</taxon>
    </lineage>
</organism>
<keyword evidence="2" id="KW-1185">Reference proteome</keyword>
<comment type="caution">
    <text evidence="1">The sequence shown here is derived from an EMBL/GenBank/DDBJ whole genome shotgun (WGS) entry which is preliminary data.</text>
</comment>
<evidence type="ECO:0000313" key="2">
    <source>
        <dbReference type="Proteomes" id="UP001178354"/>
    </source>
</evidence>
<proteinExistence type="predicted"/>
<dbReference type="Proteomes" id="UP001178354">
    <property type="component" value="Unassembled WGS sequence"/>
</dbReference>
<reference evidence="1" key="1">
    <citation type="journal article" date="2010" name="Int. J. Syst. Evol. Microbiol.">
        <title>Porticoccus litoralis gen. nov., sp. nov., a gammaproteobacterium isolated from the Yellow Sea.</title>
        <authorList>
            <person name="Oh H.M."/>
            <person name="Kim H."/>
            <person name="Kim K.M."/>
            <person name="Min G.S."/>
            <person name="Cho J.C."/>
        </authorList>
    </citation>
    <scope>NUCLEOTIDE SEQUENCE</scope>
    <source>
        <strain evidence="1">DSM 25064</strain>
    </source>
</reference>